<comment type="caution">
    <text evidence="4">The sequence shown here is derived from an EMBL/GenBank/DDBJ whole genome shotgun (WGS) entry which is preliminary data.</text>
</comment>
<dbReference type="Pfam" id="PF00011">
    <property type="entry name" value="HSP20"/>
    <property type="match status" value="1"/>
</dbReference>
<dbReference type="PROSITE" id="PS01031">
    <property type="entry name" value="SHSP"/>
    <property type="match status" value="1"/>
</dbReference>
<dbReference type="EMBL" id="DSXR01000084">
    <property type="protein sequence ID" value="HGS87623.1"/>
    <property type="molecule type" value="Genomic_DNA"/>
</dbReference>
<evidence type="ECO:0000259" key="3">
    <source>
        <dbReference type="PROSITE" id="PS01031"/>
    </source>
</evidence>
<organism evidence="4">
    <name type="scientific">Bellilinea caldifistulae</name>
    <dbReference type="NCBI Taxonomy" id="360411"/>
    <lineage>
        <taxon>Bacteria</taxon>
        <taxon>Bacillati</taxon>
        <taxon>Chloroflexota</taxon>
        <taxon>Anaerolineae</taxon>
        <taxon>Anaerolineales</taxon>
        <taxon>Anaerolineaceae</taxon>
        <taxon>Bellilinea</taxon>
    </lineage>
</organism>
<dbReference type="SUPFAM" id="SSF49764">
    <property type="entry name" value="HSP20-like chaperones"/>
    <property type="match status" value="1"/>
</dbReference>
<dbReference type="InterPro" id="IPR008978">
    <property type="entry name" value="HSP20-like_chaperone"/>
</dbReference>
<dbReference type="PANTHER" id="PTHR11527">
    <property type="entry name" value="HEAT-SHOCK PROTEIN 20 FAMILY MEMBER"/>
    <property type="match status" value="1"/>
</dbReference>
<evidence type="ECO:0000256" key="1">
    <source>
        <dbReference type="PROSITE-ProRule" id="PRU00285"/>
    </source>
</evidence>
<dbReference type="InterPro" id="IPR002068">
    <property type="entry name" value="A-crystallin/Hsp20_dom"/>
</dbReference>
<accession>A0A7C4L223</accession>
<dbReference type="AlphaFoldDB" id="A0A7C4L223"/>
<dbReference type="InterPro" id="IPR031107">
    <property type="entry name" value="Small_HSP"/>
</dbReference>
<sequence length="133" mass="15200">MTEETRAIQVQQEQRPAVRETRSRRVFAPAVDIVETNDDILVLADMPGVRQDDLEVVLEKNVLTIRGTVQLPAMQDYDLEYAEYEGGDYERVFTLADDIDREKIEAEMKHGVLHLRLPKAGPARIRRIPVKTG</sequence>
<protein>
    <submittedName>
        <fullName evidence="4">Hsp20/alpha crystallin family protein</fullName>
    </submittedName>
</protein>
<dbReference type="CDD" id="cd06464">
    <property type="entry name" value="ACD_sHsps-like"/>
    <property type="match status" value="1"/>
</dbReference>
<reference evidence="4" key="1">
    <citation type="journal article" date="2020" name="mSystems">
        <title>Genome- and Community-Level Interaction Insights into Carbon Utilization and Element Cycling Functions of Hydrothermarchaeota in Hydrothermal Sediment.</title>
        <authorList>
            <person name="Zhou Z."/>
            <person name="Liu Y."/>
            <person name="Xu W."/>
            <person name="Pan J."/>
            <person name="Luo Z.H."/>
            <person name="Li M."/>
        </authorList>
    </citation>
    <scope>NUCLEOTIDE SEQUENCE [LARGE SCALE GENOMIC DNA]</scope>
    <source>
        <strain evidence="4">SpSt-556</strain>
    </source>
</reference>
<proteinExistence type="inferred from homology"/>
<evidence type="ECO:0000313" key="4">
    <source>
        <dbReference type="EMBL" id="HGS87623.1"/>
    </source>
</evidence>
<name>A0A7C4L223_9CHLR</name>
<comment type="similarity">
    <text evidence="1 2">Belongs to the small heat shock protein (HSP20) family.</text>
</comment>
<evidence type="ECO:0000256" key="2">
    <source>
        <dbReference type="RuleBase" id="RU003616"/>
    </source>
</evidence>
<feature type="domain" description="SHSP" evidence="3">
    <location>
        <begin position="22"/>
        <end position="133"/>
    </location>
</feature>
<dbReference type="Gene3D" id="2.60.40.790">
    <property type="match status" value="1"/>
</dbReference>
<gene>
    <name evidence="4" type="ORF">ENT17_08390</name>
</gene>